<dbReference type="PROSITE" id="PS51450">
    <property type="entry name" value="LRR"/>
    <property type="match status" value="5"/>
</dbReference>
<comment type="caution">
    <text evidence="7">The sequence shown here is derived from an EMBL/GenBank/DDBJ whole genome shotgun (WGS) entry which is preliminary data.</text>
</comment>
<accession>A0ABP0F4U4</accession>
<evidence type="ECO:0000256" key="1">
    <source>
        <dbReference type="ARBA" id="ARBA00022614"/>
    </source>
</evidence>
<dbReference type="SMART" id="SM00082">
    <property type="entry name" value="LRRCT"/>
    <property type="match status" value="2"/>
</dbReference>
<name>A0ABP0F4U4_CLALP</name>
<dbReference type="Gene3D" id="3.80.10.10">
    <property type="entry name" value="Ribonuclease Inhibitor"/>
    <property type="match status" value="4"/>
</dbReference>
<proteinExistence type="predicted"/>
<evidence type="ECO:0000313" key="7">
    <source>
        <dbReference type="EMBL" id="CAK8674476.1"/>
    </source>
</evidence>
<feature type="chain" id="PRO_5046301894" evidence="4">
    <location>
        <begin position="20"/>
        <end position="701"/>
    </location>
</feature>
<feature type="domain" description="LRRNT" evidence="5">
    <location>
        <begin position="378"/>
        <end position="412"/>
    </location>
</feature>
<dbReference type="EMBL" id="CAWYQH010000013">
    <property type="protein sequence ID" value="CAK8674476.1"/>
    <property type="molecule type" value="Genomic_DNA"/>
</dbReference>
<evidence type="ECO:0000256" key="3">
    <source>
        <dbReference type="ARBA" id="ARBA00022737"/>
    </source>
</evidence>
<keyword evidence="8" id="KW-1185">Reference proteome</keyword>
<evidence type="ECO:0000256" key="4">
    <source>
        <dbReference type="SAM" id="SignalP"/>
    </source>
</evidence>
<dbReference type="InterPro" id="IPR003591">
    <property type="entry name" value="Leu-rich_rpt_typical-subtyp"/>
</dbReference>
<dbReference type="SMART" id="SM00013">
    <property type="entry name" value="LRRNT"/>
    <property type="match status" value="2"/>
</dbReference>
<reference evidence="7 8" key="1">
    <citation type="submission" date="2024-02" db="EMBL/GenBank/DDBJ databases">
        <authorList>
            <person name="Daric V."/>
            <person name="Darras S."/>
        </authorList>
    </citation>
    <scope>NUCLEOTIDE SEQUENCE [LARGE SCALE GENOMIC DNA]</scope>
</reference>
<gene>
    <name evidence="7" type="ORF">CVLEPA_LOCUS4172</name>
</gene>
<sequence>MRLSSILFTCLLSVKLVFTCPDSCKCNEHKRRVVCDGNLSLIPSNLPSSARELDLRGNRISVIPNDSLSLAHLVNFFANGNRITKIEPGAFHGLRRLKQLNLKSNKLTELKAGIFRGISKFTKIVYLHENEISSIECGVFRDFASVNLNVLSLRKNNLKEIKKDDLLGLRKLKNLFLENNELELISPMAFESLKNIRKLALDNNKLANFPAATSMFLLSSLSLAHNLLERLPADVFAGMRRLQVLNVSSNKLESIDLSPLSRLTSLDLRNNRLRNLPDLSKLVDLEQVHLEGNPWHCDCDIQDMRRWIESTDYDVTCAGPPNHSGKPLKSLSIENLKCSTTDASVPTISSPVSISTGFRHTSPFDKYDLTTSDTLGFSCDFRCVCSAQLRHVNCNRQGYSKVPHRFPRNTVLLDLRRNEIRTLYSNSFIYMPDLISIHLQYNKMTRVESRVFKGLKKLIYLYLNFNDIIDIDKNAFQDLESLSYLFLDNNRLNYLPGQLFRPLVSIFALYIRHNDLTELNNRSFFGLNRLRWLYLTNNSLSELSPEPFINCTSLQRLVLSYNEITSVPRNFIAGLRRCHDLDLSHNHIEELLSIGTSAVLTNLNLANNNLSMVDGHLFGGLSSLRTINLTGNALQHLPLLPRTLRKVDFGRNPWNCNCQMKSLQKYIKTSPFLLSSNIDCQFPKNLKGRPLIDLDPLDFKC</sequence>
<dbReference type="InterPro" id="IPR000372">
    <property type="entry name" value="LRRNT"/>
</dbReference>
<keyword evidence="3" id="KW-0677">Repeat</keyword>
<evidence type="ECO:0000259" key="6">
    <source>
        <dbReference type="SMART" id="SM00082"/>
    </source>
</evidence>
<keyword evidence="2 4" id="KW-0732">Signal</keyword>
<feature type="domain" description="LRRCT" evidence="6">
    <location>
        <begin position="652"/>
        <end position="701"/>
    </location>
</feature>
<dbReference type="PANTHER" id="PTHR24369:SF213">
    <property type="entry name" value="INSULIN LIKE GROWTH FACTOR BINDING PROTEIN ACID LABILE SUBUNIT"/>
    <property type="match status" value="1"/>
</dbReference>
<feature type="domain" description="LRRCT" evidence="6">
    <location>
        <begin position="293"/>
        <end position="339"/>
    </location>
</feature>
<protein>
    <submittedName>
        <fullName evidence="7">Uncharacterized protein</fullName>
    </submittedName>
</protein>
<dbReference type="SMART" id="SM00369">
    <property type="entry name" value="LRR_TYP"/>
    <property type="match status" value="17"/>
</dbReference>
<dbReference type="SUPFAM" id="SSF52058">
    <property type="entry name" value="L domain-like"/>
    <property type="match status" value="2"/>
</dbReference>
<feature type="domain" description="LRRNT" evidence="5">
    <location>
        <begin position="19"/>
        <end position="52"/>
    </location>
</feature>
<evidence type="ECO:0000259" key="5">
    <source>
        <dbReference type="SMART" id="SM00013"/>
    </source>
</evidence>
<feature type="signal peptide" evidence="4">
    <location>
        <begin position="1"/>
        <end position="19"/>
    </location>
</feature>
<dbReference type="InterPro" id="IPR032675">
    <property type="entry name" value="LRR_dom_sf"/>
</dbReference>
<dbReference type="Pfam" id="PF13855">
    <property type="entry name" value="LRR_8"/>
    <property type="match status" value="6"/>
</dbReference>
<dbReference type="Proteomes" id="UP001642483">
    <property type="component" value="Unassembled WGS sequence"/>
</dbReference>
<dbReference type="InterPro" id="IPR001611">
    <property type="entry name" value="Leu-rich_rpt"/>
</dbReference>
<dbReference type="PANTHER" id="PTHR24369">
    <property type="entry name" value="ANTIGEN BSP, PUTATIVE-RELATED"/>
    <property type="match status" value="1"/>
</dbReference>
<keyword evidence="1" id="KW-0433">Leucine-rich repeat</keyword>
<dbReference type="SMART" id="SM00364">
    <property type="entry name" value="LRR_BAC"/>
    <property type="match status" value="7"/>
</dbReference>
<dbReference type="Pfam" id="PF01463">
    <property type="entry name" value="LRRCT"/>
    <property type="match status" value="2"/>
</dbReference>
<dbReference type="InterPro" id="IPR000483">
    <property type="entry name" value="Cys-rich_flank_reg_C"/>
</dbReference>
<organism evidence="7 8">
    <name type="scientific">Clavelina lepadiformis</name>
    <name type="common">Light-bulb sea squirt</name>
    <name type="synonym">Ascidia lepadiformis</name>
    <dbReference type="NCBI Taxonomy" id="159417"/>
    <lineage>
        <taxon>Eukaryota</taxon>
        <taxon>Metazoa</taxon>
        <taxon>Chordata</taxon>
        <taxon>Tunicata</taxon>
        <taxon>Ascidiacea</taxon>
        <taxon>Aplousobranchia</taxon>
        <taxon>Clavelinidae</taxon>
        <taxon>Clavelina</taxon>
    </lineage>
</organism>
<dbReference type="SMART" id="SM00365">
    <property type="entry name" value="LRR_SD22"/>
    <property type="match status" value="5"/>
</dbReference>
<evidence type="ECO:0000256" key="2">
    <source>
        <dbReference type="ARBA" id="ARBA00022729"/>
    </source>
</evidence>
<evidence type="ECO:0000313" key="8">
    <source>
        <dbReference type="Proteomes" id="UP001642483"/>
    </source>
</evidence>
<dbReference type="InterPro" id="IPR050541">
    <property type="entry name" value="LRR_TM_domain-containing"/>
</dbReference>